<evidence type="ECO:0000256" key="5">
    <source>
        <dbReference type="ARBA" id="ARBA00022692"/>
    </source>
</evidence>
<feature type="domain" description="TIR" evidence="14">
    <location>
        <begin position="1105"/>
        <end position="1239"/>
    </location>
</feature>
<feature type="compositionally biased region" description="Basic and acidic residues" evidence="11">
    <location>
        <begin position="695"/>
        <end position="712"/>
    </location>
</feature>
<evidence type="ECO:0000256" key="2">
    <source>
        <dbReference type="ARBA" id="ARBA00009634"/>
    </source>
</evidence>
<comment type="caution">
    <text evidence="15">The sequence shown here is derived from an EMBL/GenBank/DDBJ whole genome shotgun (WGS) entry which is preliminary data.</text>
</comment>
<feature type="region of interest" description="Disordered" evidence="11">
    <location>
        <begin position="1347"/>
        <end position="1367"/>
    </location>
</feature>
<keyword evidence="4" id="KW-0433">Leucine-rich repeat</keyword>
<dbReference type="InterPro" id="IPR035897">
    <property type="entry name" value="Toll_tir_struct_dom_sf"/>
</dbReference>
<dbReference type="SMART" id="SM00365">
    <property type="entry name" value="LRR_SD22"/>
    <property type="match status" value="7"/>
</dbReference>
<keyword evidence="9 12" id="KW-0472">Membrane</keyword>
<evidence type="ECO:0000256" key="1">
    <source>
        <dbReference type="ARBA" id="ARBA00004236"/>
    </source>
</evidence>
<dbReference type="Pfam" id="PF13855">
    <property type="entry name" value="LRR_8"/>
    <property type="match status" value="7"/>
</dbReference>
<dbReference type="PROSITE" id="PS51450">
    <property type="entry name" value="LRR"/>
    <property type="match status" value="9"/>
</dbReference>
<feature type="compositionally biased region" description="Low complexity" evidence="11">
    <location>
        <begin position="663"/>
        <end position="680"/>
    </location>
</feature>
<dbReference type="FunFam" id="3.80.10.10:FF:000770">
    <property type="entry name" value="Uncharacterized protein"/>
    <property type="match status" value="1"/>
</dbReference>
<proteinExistence type="inferred from homology"/>
<dbReference type="PANTHER" id="PTHR45712">
    <property type="entry name" value="AGAP008170-PA"/>
    <property type="match status" value="1"/>
</dbReference>
<evidence type="ECO:0000313" key="16">
    <source>
        <dbReference type="Proteomes" id="UP000318571"/>
    </source>
</evidence>
<feature type="signal peptide" evidence="13">
    <location>
        <begin position="1"/>
        <end position="31"/>
    </location>
</feature>
<feature type="compositionally biased region" description="Polar residues" evidence="11">
    <location>
        <begin position="681"/>
        <end position="694"/>
    </location>
</feature>
<dbReference type="SUPFAM" id="SSF52200">
    <property type="entry name" value="Toll/Interleukin receptor TIR domain"/>
    <property type="match status" value="1"/>
</dbReference>
<dbReference type="FunFam" id="3.80.10.10:FF:001438">
    <property type="entry name" value="Uncharacterized protein"/>
    <property type="match status" value="1"/>
</dbReference>
<reference evidence="15 16" key="1">
    <citation type="journal article" date="2018" name="Nat. Ecol. Evol.">
        <title>Genomic signatures of mitonuclear coevolution across populations of Tigriopus californicus.</title>
        <authorList>
            <person name="Barreto F.S."/>
            <person name="Watson E.T."/>
            <person name="Lima T.G."/>
            <person name="Willett C.S."/>
            <person name="Edmands S."/>
            <person name="Li W."/>
            <person name="Burton R.S."/>
        </authorList>
    </citation>
    <scope>NUCLEOTIDE SEQUENCE [LARGE SCALE GENOMIC DNA]</scope>
    <source>
        <strain evidence="15 16">San Diego</strain>
    </source>
</reference>
<comment type="subcellular location">
    <subcellularLocation>
        <location evidence="1">Cell membrane</location>
    </subcellularLocation>
</comment>
<dbReference type="Gene3D" id="3.40.50.10140">
    <property type="entry name" value="Toll/interleukin-1 receptor homology (TIR) domain"/>
    <property type="match status" value="1"/>
</dbReference>
<evidence type="ECO:0000256" key="6">
    <source>
        <dbReference type="ARBA" id="ARBA00022729"/>
    </source>
</evidence>
<feature type="region of interest" description="Disordered" evidence="11">
    <location>
        <begin position="663"/>
        <end position="712"/>
    </location>
</feature>
<evidence type="ECO:0000256" key="9">
    <source>
        <dbReference type="ARBA" id="ARBA00023136"/>
    </source>
</evidence>
<name>A0A553NDS6_TIGCA</name>
<dbReference type="PRINTS" id="PR00019">
    <property type="entry name" value="LEURICHRPT"/>
</dbReference>
<evidence type="ECO:0000256" key="4">
    <source>
        <dbReference type="ARBA" id="ARBA00022614"/>
    </source>
</evidence>
<dbReference type="PROSITE" id="PS50104">
    <property type="entry name" value="TIR"/>
    <property type="match status" value="1"/>
</dbReference>
<keyword evidence="3" id="KW-1003">Cell membrane</keyword>
<feature type="transmembrane region" description="Helical" evidence="12">
    <location>
        <begin position="1054"/>
        <end position="1078"/>
    </location>
</feature>
<dbReference type="InterPro" id="IPR001611">
    <property type="entry name" value="Leu-rich_rpt"/>
</dbReference>
<keyword evidence="7" id="KW-0677">Repeat</keyword>
<evidence type="ECO:0000259" key="14">
    <source>
        <dbReference type="PROSITE" id="PS50104"/>
    </source>
</evidence>
<evidence type="ECO:0000256" key="3">
    <source>
        <dbReference type="ARBA" id="ARBA00022475"/>
    </source>
</evidence>
<accession>A0A553NDS6</accession>
<evidence type="ECO:0000256" key="13">
    <source>
        <dbReference type="SAM" id="SignalP"/>
    </source>
</evidence>
<dbReference type="SMART" id="SM00364">
    <property type="entry name" value="LRR_BAC"/>
    <property type="match status" value="9"/>
</dbReference>
<keyword evidence="8 12" id="KW-1133">Transmembrane helix</keyword>
<dbReference type="GO" id="GO:0007165">
    <property type="term" value="P:signal transduction"/>
    <property type="evidence" value="ECO:0007669"/>
    <property type="project" value="InterPro"/>
</dbReference>
<evidence type="ECO:0000256" key="7">
    <source>
        <dbReference type="ARBA" id="ARBA00022737"/>
    </source>
</evidence>
<dbReference type="PANTHER" id="PTHR45712:SF22">
    <property type="entry name" value="INSULIN-LIKE GROWTH FACTOR-BINDING PROTEIN COMPLEX ACID LABILE SUBUNIT"/>
    <property type="match status" value="1"/>
</dbReference>
<gene>
    <name evidence="15" type="ORF">TCAL_07281</name>
</gene>
<dbReference type="OMA" id="NEVTSHW"/>
<dbReference type="OrthoDB" id="6364554at2759"/>
<feature type="region of interest" description="Disordered" evidence="11">
    <location>
        <begin position="1419"/>
        <end position="1440"/>
    </location>
</feature>
<keyword evidence="5 12" id="KW-0812">Transmembrane</keyword>
<dbReference type="Gene3D" id="3.80.10.10">
    <property type="entry name" value="Ribonuclease Inhibitor"/>
    <property type="match status" value="6"/>
</dbReference>
<dbReference type="Proteomes" id="UP000318571">
    <property type="component" value="Chromosome 10"/>
</dbReference>
<dbReference type="SUPFAM" id="SSF52058">
    <property type="entry name" value="L domain-like"/>
    <property type="match status" value="4"/>
</dbReference>
<dbReference type="InterPro" id="IPR032675">
    <property type="entry name" value="LRR_dom_sf"/>
</dbReference>
<dbReference type="SMART" id="SM00369">
    <property type="entry name" value="LRR_TYP"/>
    <property type="match status" value="23"/>
</dbReference>
<comment type="similarity">
    <text evidence="2">Belongs to the Toll-like receptor family.</text>
</comment>
<dbReference type="STRING" id="6832.A0A553NDS6"/>
<dbReference type="Pfam" id="PF00560">
    <property type="entry name" value="LRR_1"/>
    <property type="match status" value="2"/>
</dbReference>
<organism evidence="15 16">
    <name type="scientific">Tigriopus californicus</name>
    <name type="common">Marine copepod</name>
    <dbReference type="NCBI Taxonomy" id="6832"/>
    <lineage>
        <taxon>Eukaryota</taxon>
        <taxon>Metazoa</taxon>
        <taxon>Ecdysozoa</taxon>
        <taxon>Arthropoda</taxon>
        <taxon>Crustacea</taxon>
        <taxon>Multicrustacea</taxon>
        <taxon>Hexanauplia</taxon>
        <taxon>Copepoda</taxon>
        <taxon>Harpacticoida</taxon>
        <taxon>Harpacticidae</taxon>
        <taxon>Tigriopus</taxon>
    </lineage>
</organism>
<dbReference type="InterPro" id="IPR000157">
    <property type="entry name" value="TIR_dom"/>
</dbReference>
<protein>
    <recommendedName>
        <fullName evidence="14">TIR domain-containing protein</fullName>
    </recommendedName>
</protein>
<sequence length="1471" mass="165229">MRRKRSKLWPWWSVGLVATLFGISIPPPANGEPSCSLADDETSIVCQMRTLNSQNSSRFGVEPDLVTIRVRCSDVFFYESFLKTNHFGYLPNLINLELEFCKIRKVPSLAFSGLSNLESLTICTHNSEWSAMMMELEKDAFTGLNQLKQLNLTQNNLWTLPESVFCSLDSLESLNLSSNYLQDVMDLGFASQDLRSCRLPLETLDLSHNSLTIVPTTAFGQLVRLKTLVLSGNNLNILEDEAFTGLGTLQKLDLANNELVALPPDTFREMKHLRELYLQNNSLTALAPGIFSNLEGLVLLNLSRNDITNDWLNSDAFSALHQLRALDLSHNQLTRLDSNLFRGMSSLKILNLEHNRILSVEANTFQHQAHHLQILYLSYNRLENLHPKAIHSLPFLNSLSLDHNQLRSLHRNALKNCSTLQDLALHNNRLQDIPKSVRSLPLLRTLDLGGNGIKAVKNDSLKGLSHLYGLRLAQNGLEHIHLGAFNSVPKLQVLNLASNNIEKENLHENVLFPLTELRVLRLDNNHLVDINGLLQAQSELLWLNVSSNRLQWFDYASIPKSLRWLDLHENQLEDLGNYFSLKTGFSLDTLDASHNRISRIGPFSIVDSLQTVFLKGNQITTIEANSFGENANLRRVDLSENEIRHLQISALSVYMESFSSASSASASPSKSISSSAKSSSTLGGTDSSKSNVNSEDGKTSFKGDQGERGDRANNVHFDHQAEFFLAGNPLLCDCEMEWLQKINQVSLKRGYPRVMDLDNIQCELNNKHPNQSVQTQVPILSVRPEEFVCEYQAHCFALCMCCDFFACDCRMQCPGGCSCFHDSAWSSNIIQCSMRGHLEIPPLIPMDATTIYLDGNNFTGTLESQAFIGRKRVLALYLNHSQIEAINNQTFNGLTELEVLHLEDNFIGRLEGYEFGNLTSLLELHLQNNRLIFIHDQSFSSLVSLEVLHLHGNLLKTYPLWSLQTLPQLAHVSLSENPWSCECEFVQHFQEFARSSRVIADVHLVQCYTDNQKVYLNQNVTCSDALAVTSSNSHSNSSGGAFFNVGENHGLMNIIPVLVGIIALCVMIVCSSLVIFVFRTPLRVWLHSKYGIRVLEPCRKSSQDKPYDAFLSYSLKDEDFIQQILVPHLEQSEPGYKLCLQHRDLPNTSSISDTFPSVAQLCAKHVLLVSRAYLESEWIHIKFALQDSPKLLFKPVIILLEELTSLDLAAAPEFNLLLKTVVVLRWNEAGFWNKLRYFLPDSYSKYKSNIISPGAIASPSSLHCSKASPRTNHPSSSLVQSSDWYDAVITSNDSSTSTRSTIMGGSPRDQSASATVPVQVVANPMMMEHWAPSEGSESAYSWNDHTYQTIPHPQQQDGGQNSTRQNHTNHSRQIYHNLDDSEHLGSVDVMLPNGRMVPATLVRNPMGKIVPVVQVDTVSPRQHNHHTNHRPPTDLEEKQPLRHQEVTFPRTVVYRHQNQTQFGPSSGGHLV</sequence>
<keyword evidence="10" id="KW-0325">Glycoprotein</keyword>
<dbReference type="GO" id="GO:0005886">
    <property type="term" value="C:plasma membrane"/>
    <property type="evidence" value="ECO:0007669"/>
    <property type="project" value="UniProtKB-SubCell"/>
</dbReference>
<dbReference type="GO" id="GO:0005615">
    <property type="term" value="C:extracellular space"/>
    <property type="evidence" value="ECO:0007669"/>
    <property type="project" value="TreeGrafter"/>
</dbReference>
<evidence type="ECO:0000256" key="11">
    <source>
        <dbReference type="SAM" id="MobiDB-lite"/>
    </source>
</evidence>
<feature type="compositionally biased region" description="Basic and acidic residues" evidence="11">
    <location>
        <begin position="1431"/>
        <end position="1440"/>
    </location>
</feature>
<keyword evidence="6 13" id="KW-0732">Signal</keyword>
<dbReference type="InterPro" id="IPR003591">
    <property type="entry name" value="Leu-rich_rpt_typical-subtyp"/>
</dbReference>
<evidence type="ECO:0000256" key="12">
    <source>
        <dbReference type="SAM" id="Phobius"/>
    </source>
</evidence>
<keyword evidence="16" id="KW-1185">Reference proteome</keyword>
<feature type="chain" id="PRO_5021770545" description="TIR domain-containing protein" evidence="13">
    <location>
        <begin position="32"/>
        <end position="1471"/>
    </location>
</feature>
<evidence type="ECO:0000256" key="10">
    <source>
        <dbReference type="ARBA" id="ARBA00023180"/>
    </source>
</evidence>
<dbReference type="Pfam" id="PF01582">
    <property type="entry name" value="TIR"/>
    <property type="match status" value="1"/>
</dbReference>
<dbReference type="SMART" id="SM00255">
    <property type="entry name" value="TIR"/>
    <property type="match status" value="1"/>
</dbReference>
<dbReference type="InterPro" id="IPR050333">
    <property type="entry name" value="SLRP"/>
</dbReference>
<feature type="compositionally biased region" description="Low complexity" evidence="11">
    <location>
        <begin position="1292"/>
        <end position="1301"/>
    </location>
</feature>
<dbReference type="EMBL" id="VCGU01000458">
    <property type="protein sequence ID" value="TRY63581.1"/>
    <property type="molecule type" value="Genomic_DNA"/>
</dbReference>
<feature type="region of interest" description="Disordered" evidence="11">
    <location>
        <begin position="1292"/>
        <end position="1314"/>
    </location>
</feature>
<evidence type="ECO:0000256" key="8">
    <source>
        <dbReference type="ARBA" id="ARBA00022989"/>
    </source>
</evidence>
<evidence type="ECO:0000313" key="15">
    <source>
        <dbReference type="EMBL" id="TRY63581.1"/>
    </source>
</evidence>